<keyword evidence="3" id="KW-1185">Reference proteome</keyword>
<dbReference type="Pfam" id="PF01609">
    <property type="entry name" value="DDE_Tnp_1"/>
    <property type="match status" value="1"/>
</dbReference>
<evidence type="ECO:0000259" key="1">
    <source>
        <dbReference type="Pfam" id="PF01609"/>
    </source>
</evidence>
<accession>A0A4Q1SCA6</accession>
<dbReference type="InterPro" id="IPR002559">
    <property type="entry name" value="Transposase_11"/>
</dbReference>
<name>A0A4Q1SCA6_9BACT</name>
<dbReference type="OrthoDB" id="882946at2"/>
<sequence>MPICIVSGSASLKHKIHLLADGLGRPLGFLLTGGERNDYTQALTLLGDLRPKAVLADKGYDMNYILDHLAEQNIEAIIPPSKRRLTQRDFNRTLY</sequence>
<dbReference type="GO" id="GO:0006313">
    <property type="term" value="P:DNA transposition"/>
    <property type="evidence" value="ECO:0007669"/>
    <property type="project" value="InterPro"/>
</dbReference>
<comment type="caution">
    <text evidence="2">The sequence shown here is derived from an EMBL/GenBank/DDBJ whole genome shotgun (WGS) entry which is preliminary data.</text>
</comment>
<dbReference type="Proteomes" id="UP000290253">
    <property type="component" value="Unassembled WGS sequence"/>
</dbReference>
<evidence type="ECO:0000313" key="2">
    <source>
        <dbReference type="EMBL" id="RXS94872.1"/>
    </source>
</evidence>
<feature type="domain" description="Transposase IS4-like" evidence="1">
    <location>
        <begin position="15"/>
        <end position="83"/>
    </location>
</feature>
<dbReference type="GO" id="GO:0003677">
    <property type="term" value="F:DNA binding"/>
    <property type="evidence" value="ECO:0007669"/>
    <property type="project" value="InterPro"/>
</dbReference>
<dbReference type="AlphaFoldDB" id="A0A4Q1SCA6"/>
<dbReference type="GO" id="GO:0004803">
    <property type="term" value="F:transposase activity"/>
    <property type="evidence" value="ECO:0007669"/>
    <property type="project" value="InterPro"/>
</dbReference>
<proteinExistence type="predicted"/>
<organism evidence="2 3">
    <name type="scientific">Silvibacterium dinghuense</name>
    <dbReference type="NCBI Taxonomy" id="1560006"/>
    <lineage>
        <taxon>Bacteria</taxon>
        <taxon>Pseudomonadati</taxon>
        <taxon>Acidobacteriota</taxon>
        <taxon>Terriglobia</taxon>
        <taxon>Terriglobales</taxon>
        <taxon>Acidobacteriaceae</taxon>
        <taxon>Silvibacterium</taxon>
    </lineage>
</organism>
<gene>
    <name evidence="2" type="ORF">ESZ00_09510</name>
</gene>
<dbReference type="EMBL" id="SDMK01000002">
    <property type="protein sequence ID" value="RXS94872.1"/>
    <property type="molecule type" value="Genomic_DNA"/>
</dbReference>
<protein>
    <submittedName>
        <fullName evidence="2">IS4/IS5 family transposase</fullName>
    </submittedName>
</protein>
<reference evidence="2 3" key="1">
    <citation type="journal article" date="2016" name="Int. J. Syst. Evol. Microbiol.">
        <title>Acidipila dinghuensis sp. nov., an acidobacterium isolated from forest soil.</title>
        <authorList>
            <person name="Jiang Y.W."/>
            <person name="Wang J."/>
            <person name="Chen M.H."/>
            <person name="Lv Y.Y."/>
            <person name="Qiu L.H."/>
        </authorList>
    </citation>
    <scope>NUCLEOTIDE SEQUENCE [LARGE SCALE GENOMIC DNA]</scope>
    <source>
        <strain evidence="2 3">DHOF10</strain>
    </source>
</reference>
<evidence type="ECO:0000313" key="3">
    <source>
        <dbReference type="Proteomes" id="UP000290253"/>
    </source>
</evidence>